<keyword evidence="3" id="KW-1185">Reference proteome</keyword>
<dbReference type="Proteomes" id="UP001217918">
    <property type="component" value="Unassembled WGS sequence"/>
</dbReference>
<feature type="compositionally biased region" description="Basic residues" evidence="1">
    <location>
        <begin position="61"/>
        <end position="71"/>
    </location>
</feature>
<sequence>MTVEGLDYTITYASTSIPPTWHILLAIGLRPLTLTNRLYTSTNSNSSNSNNSSNTPFSRPYYKRRGRKAIL</sequence>
<reference evidence="2" key="1">
    <citation type="journal article" date="2023" name="Mol. Plant Microbe Interact.">
        <title>Elucidating the Obligate Nature and Biological Capacity of an Invasive Fungal Corn Pathogen.</title>
        <authorList>
            <person name="MacCready J.S."/>
            <person name="Roggenkamp E.M."/>
            <person name="Gdanetz K."/>
            <person name="Chilvers M.I."/>
        </authorList>
    </citation>
    <scope>NUCLEOTIDE SEQUENCE</scope>
    <source>
        <strain evidence="2">PM02</strain>
    </source>
</reference>
<name>A0AAD9I9Q6_9PEZI</name>
<comment type="caution">
    <text evidence="2">The sequence shown here is derived from an EMBL/GenBank/DDBJ whole genome shotgun (WGS) entry which is preliminary data.</text>
</comment>
<dbReference type="EMBL" id="JAQQPM010000007">
    <property type="protein sequence ID" value="KAK2073498.1"/>
    <property type="molecule type" value="Genomic_DNA"/>
</dbReference>
<evidence type="ECO:0000313" key="2">
    <source>
        <dbReference type="EMBL" id="KAK2073498.1"/>
    </source>
</evidence>
<evidence type="ECO:0000256" key="1">
    <source>
        <dbReference type="SAM" id="MobiDB-lite"/>
    </source>
</evidence>
<proteinExistence type="predicted"/>
<accession>A0AAD9I9Q6</accession>
<dbReference type="AlphaFoldDB" id="A0AAD9I9Q6"/>
<feature type="region of interest" description="Disordered" evidence="1">
    <location>
        <begin position="39"/>
        <end position="71"/>
    </location>
</feature>
<gene>
    <name evidence="2" type="ORF">P8C59_007780</name>
</gene>
<evidence type="ECO:0000313" key="3">
    <source>
        <dbReference type="Proteomes" id="UP001217918"/>
    </source>
</evidence>
<protein>
    <submittedName>
        <fullName evidence="2">Uncharacterized protein</fullName>
    </submittedName>
</protein>
<feature type="compositionally biased region" description="Low complexity" evidence="1">
    <location>
        <begin position="40"/>
        <end position="55"/>
    </location>
</feature>
<organism evidence="2 3">
    <name type="scientific">Phyllachora maydis</name>
    <dbReference type="NCBI Taxonomy" id="1825666"/>
    <lineage>
        <taxon>Eukaryota</taxon>
        <taxon>Fungi</taxon>
        <taxon>Dikarya</taxon>
        <taxon>Ascomycota</taxon>
        <taxon>Pezizomycotina</taxon>
        <taxon>Sordariomycetes</taxon>
        <taxon>Sordariomycetidae</taxon>
        <taxon>Phyllachorales</taxon>
        <taxon>Phyllachoraceae</taxon>
        <taxon>Phyllachora</taxon>
    </lineage>
</organism>